<reference evidence="1" key="2">
    <citation type="journal article" date="2015" name="Data Brief">
        <title>Shoot transcriptome of the giant reed, Arundo donax.</title>
        <authorList>
            <person name="Barrero R.A."/>
            <person name="Guerrero F.D."/>
            <person name="Moolhuijzen P."/>
            <person name="Goolsby J.A."/>
            <person name="Tidwell J."/>
            <person name="Bellgard S.E."/>
            <person name="Bellgard M.I."/>
        </authorList>
    </citation>
    <scope>NUCLEOTIDE SEQUENCE</scope>
    <source>
        <tissue evidence="1">Shoot tissue taken approximately 20 cm above the soil surface</tissue>
    </source>
</reference>
<evidence type="ECO:0000313" key="1">
    <source>
        <dbReference type="EMBL" id="JAD16564.1"/>
    </source>
</evidence>
<accession>A0A0A8XRL4</accession>
<dbReference type="EMBL" id="GBRH01281331">
    <property type="protein sequence ID" value="JAD16564.1"/>
    <property type="molecule type" value="Transcribed_RNA"/>
</dbReference>
<organism evidence="1">
    <name type="scientific">Arundo donax</name>
    <name type="common">Giant reed</name>
    <name type="synonym">Donax arundinaceus</name>
    <dbReference type="NCBI Taxonomy" id="35708"/>
    <lineage>
        <taxon>Eukaryota</taxon>
        <taxon>Viridiplantae</taxon>
        <taxon>Streptophyta</taxon>
        <taxon>Embryophyta</taxon>
        <taxon>Tracheophyta</taxon>
        <taxon>Spermatophyta</taxon>
        <taxon>Magnoliopsida</taxon>
        <taxon>Liliopsida</taxon>
        <taxon>Poales</taxon>
        <taxon>Poaceae</taxon>
        <taxon>PACMAD clade</taxon>
        <taxon>Arundinoideae</taxon>
        <taxon>Arundineae</taxon>
        <taxon>Arundo</taxon>
    </lineage>
</organism>
<sequence length="56" mass="6825">MYIYAFHSPYYICKVKCRLNTCGSYICWYRITEYIMLLYNTCKILSYNMKDAMLNP</sequence>
<name>A0A0A8XRL4_ARUDO</name>
<dbReference type="AlphaFoldDB" id="A0A0A8XRL4"/>
<protein>
    <submittedName>
        <fullName evidence="1">Uncharacterized protein</fullName>
    </submittedName>
</protein>
<proteinExistence type="predicted"/>
<reference evidence="1" key="1">
    <citation type="submission" date="2014-09" db="EMBL/GenBank/DDBJ databases">
        <authorList>
            <person name="Magalhaes I.L.F."/>
            <person name="Oliveira U."/>
            <person name="Santos F.R."/>
            <person name="Vidigal T.H.D.A."/>
            <person name="Brescovit A.D."/>
            <person name="Santos A.J."/>
        </authorList>
    </citation>
    <scope>NUCLEOTIDE SEQUENCE</scope>
    <source>
        <tissue evidence="1">Shoot tissue taken approximately 20 cm above the soil surface</tissue>
    </source>
</reference>